<dbReference type="eggNOG" id="COG1637">
    <property type="taxonomic scope" value="Bacteria"/>
</dbReference>
<dbReference type="STRING" id="743719.PaelaDRAFT_3937"/>
<protein>
    <submittedName>
        <fullName evidence="1">Uncharacterized protein</fullName>
    </submittedName>
</protein>
<sequence>MLVEGENKPLLEADLQVSMDKDVNDPDLCEYVVRVDWIKTLPKHEAIWEKGMFANQNSACKLRNQFTI</sequence>
<proteinExistence type="predicted"/>
<evidence type="ECO:0000313" key="2">
    <source>
        <dbReference type="Proteomes" id="UP000003891"/>
    </source>
</evidence>
<evidence type="ECO:0000313" key="1">
    <source>
        <dbReference type="EMBL" id="EHB62694.1"/>
    </source>
</evidence>
<name>G4HIX6_9BACL</name>
<dbReference type="AlphaFoldDB" id="G4HIX6"/>
<dbReference type="EMBL" id="AGIP01000009">
    <property type="protein sequence ID" value="EHB62694.1"/>
    <property type="molecule type" value="Genomic_DNA"/>
</dbReference>
<gene>
    <name evidence="1" type="ORF">PaelaDRAFT_3937</name>
</gene>
<accession>G4HIX6</accession>
<dbReference type="Proteomes" id="UP000003891">
    <property type="component" value="Unassembled WGS sequence"/>
</dbReference>
<dbReference type="PATRIC" id="fig|743719.3.peg.3992"/>
<reference evidence="1 2" key="1">
    <citation type="submission" date="2011-09" db="EMBL/GenBank/DDBJ databases">
        <title>The draft genome of Paenibacillus lactis 154.</title>
        <authorList>
            <consortium name="US DOE Joint Genome Institute (JGI-PGF)"/>
            <person name="Lucas S."/>
            <person name="Han J."/>
            <person name="Lapidus A."/>
            <person name="Cheng J.-F."/>
            <person name="Goodwin L."/>
            <person name="Pitluck S."/>
            <person name="Peters L."/>
            <person name="Land M.L."/>
            <person name="Hauser L."/>
            <person name="Siebers A."/>
            <person name="Thelen M."/>
            <person name="Hugenholtz P."/>
            <person name="Allgaier M."/>
            <person name="Woyke T.J."/>
        </authorList>
    </citation>
    <scope>NUCLEOTIDE SEQUENCE [LARGE SCALE GENOMIC DNA]</scope>
    <source>
        <strain evidence="1 2">154</strain>
    </source>
</reference>
<organism evidence="1 2">
    <name type="scientific">Paenibacillus lactis 154</name>
    <dbReference type="NCBI Taxonomy" id="743719"/>
    <lineage>
        <taxon>Bacteria</taxon>
        <taxon>Bacillati</taxon>
        <taxon>Bacillota</taxon>
        <taxon>Bacilli</taxon>
        <taxon>Bacillales</taxon>
        <taxon>Paenibacillaceae</taxon>
        <taxon>Paenibacillus</taxon>
    </lineage>
</organism>